<reference evidence="1" key="1">
    <citation type="submission" date="2023-04" db="EMBL/GenBank/DDBJ databases">
        <title>A chromosome-level genome assembly of the parasitoid wasp Eretmocerus hayati.</title>
        <authorList>
            <person name="Zhong Y."/>
            <person name="Liu S."/>
            <person name="Liu Y."/>
        </authorList>
    </citation>
    <scope>NUCLEOTIDE SEQUENCE</scope>
    <source>
        <strain evidence="1">ZJU_SS_LIU_2023</strain>
    </source>
</reference>
<accession>A0ACC2N0M1</accession>
<sequence>MSSTKILNILVVVSIGLLPNHETIAQGCSKILDDHLLFADKNIIWTVNVHTRIHKAIATSPQATSLVYDYERSILYWSDLLSGEVNSLNIKSLDSIGTVITEQHDWIPQSIALDSITQKLYVAERTSNTIRIFDLIRGYEGILAGANFTDIRVIDIDPYEGYLFVLDKYEITRMDLDGTNRIPIISSRSSLEGVSSPITAKRHNASQTLDESWEIHEMMINNKVKRVFWINEDEQNVESSDYNGKNLKIHFHDKRDVDKTELATSMALINETLYWGNNVTQNIIQINQKGNQAMLMNVKPLFMEAISCTYYQTKKNPCAIDNGKCQHLCIQSRNSVDNYTCGCNIGYKLSKNGKSCIPVKHFILYTQDESLRAVDAEDFGKPFTDAIDPSNFLVNYGTVVDYDLTENHIYYSGLYPDDQMHQISMNGSNEKVLKPDIPSNNVGLFSFDWASKNLYYFTHYYNMLTLSVMNTVNATYSKTLINNVTGLIKDLTVHPNRGYIYFSRMFNNCGNISRMNMDGSYLTSIVNLTYSSLDDFSLGGLAVDYSDDRLYFTQAELTDADKWKIRVYHSNLDGLDIKILATTYFLKATPDIMEVFGNSIYIMTYESLIRLDKRGNSPSEMLIHTKGLSLLSGLKVVSPIIQSIKTGHPCSGNINPANKCEKFCFPTPKSDGSLRRVCGCPYGEKLAKDGLRCVGNSKEEPPLVPCESPTMICGRKTAPLAI</sequence>
<gene>
    <name evidence="1" type="ORF">QAD02_006198</name>
</gene>
<keyword evidence="2" id="KW-1185">Reference proteome</keyword>
<proteinExistence type="predicted"/>
<protein>
    <submittedName>
        <fullName evidence="1">Uncharacterized protein</fullName>
    </submittedName>
</protein>
<comment type="caution">
    <text evidence="1">The sequence shown here is derived from an EMBL/GenBank/DDBJ whole genome shotgun (WGS) entry which is preliminary data.</text>
</comment>
<evidence type="ECO:0000313" key="2">
    <source>
        <dbReference type="Proteomes" id="UP001239111"/>
    </source>
</evidence>
<evidence type="ECO:0000313" key="1">
    <source>
        <dbReference type="EMBL" id="KAJ8664536.1"/>
    </source>
</evidence>
<dbReference type="Proteomes" id="UP001239111">
    <property type="component" value="Chromosome 4"/>
</dbReference>
<name>A0ACC2N0M1_9HYME</name>
<organism evidence="1 2">
    <name type="scientific">Eretmocerus hayati</name>
    <dbReference type="NCBI Taxonomy" id="131215"/>
    <lineage>
        <taxon>Eukaryota</taxon>
        <taxon>Metazoa</taxon>
        <taxon>Ecdysozoa</taxon>
        <taxon>Arthropoda</taxon>
        <taxon>Hexapoda</taxon>
        <taxon>Insecta</taxon>
        <taxon>Pterygota</taxon>
        <taxon>Neoptera</taxon>
        <taxon>Endopterygota</taxon>
        <taxon>Hymenoptera</taxon>
        <taxon>Apocrita</taxon>
        <taxon>Proctotrupomorpha</taxon>
        <taxon>Chalcidoidea</taxon>
        <taxon>Aphelinidae</taxon>
        <taxon>Aphelininae</taxon>
        <taxon>Eretmocerus</taxon>
    </lineage>
</organism>
<dbReference type="EMBL" id="CM056744">
    <property type="protein sequence ID" value="KAJ8664536.1"/>
    <property type="molecule type" value="Genomic_DNA"/>
</dbReference>